<dbReference type="InterPro" id="IPR032466">
    <property type="entry name" value="Metal_Hydrolase"/>
</dbReference>
<accession>A0ABV3SM64</accession>
<dbReference type="RefSeq" id="WP_367955706.1">
    <property type="nucleotide sequence ID" value="NZ_JBDPGJ010000004.1"/>
</dbReference>
<keyword evidence="4" id="KW-1185">Reference proteome</keyword>
<dbReference type="Proteomes" id="UP001556692">
    <property type="component" value="Unassembled WGS sequence"/>
</dbReference>
<name>A0ABV3SM64_9HYPH</name>
<organism evidence="3 4">
    <name type="scientific">Aquibium pacificus</name>
    <dbReference type="NCBI Taxonomy" id="3153579"/>
    <lineage>
        <taxon>Bacteria</taxon>
        <taxon>Pseudomonadati</taxon>
        <taxon>Pseudomonadota</taxon>
        <taxon>Alphaproteobacteria</taxon>
        <taxon>Hyphomicrobiales</taxon>
        <taxon>Phyllobacteriaceae</taxon>
        <taxon>Aquibium</taxon>
    </lineage>
</organism>
<dbReference type="SUPFAM" id="SSF51556">
    <property type="entry name" value="Metallo-dependent hydrolases"/>
    <property type="match status" value="1"/>
</dbReference>
<dbReference type="InterPro" id="IPR032465">
    <property type="entry name" value="ACMSD"/>
</dbReference>
<protein>
    <submittedName>
        <fullName evidence="3">Amidohydrolase family protein</fullName>
    </submittedName>
</protein>
<reference evidence="3 4" key="1">
    <citation type="submission" date="2024-05" db="EMBL/GenBank/DDBJ databases">
        <authorList>
            <person name="Jiang F."/>
        </authorList>
    </citation>
    <scope>NUCLEOTIDE SEQUENCE [LARGE SCALE GENOMIC DNA]</scope>
    <source>
        <strain evidence="3 4">LZ166</strain>
    </source>
</reference>
<evidence type="ECO:0000259" key="2">
    <source>
        <dbReference type="Pfam" id="PF04909"/>
    </source>
</evidence>
<dbReference type="InterPro" id="IPR006680">
    <property type="entry name" value="Amidohydro-rel"/>
</dbReference>
<gene>
    <name evidence="3" type="ORF">ABGN05_19455</name>
</gene>
<comment type="caution">
    <text evidence="3">The sequence shown here is derived from an EMBL/GenBank/DDBJ whole genome shotgun (WGS) entry which is preliminary data.</text>
</comment>
<dbReference type="EMBL" id="JBDPGJ010000004">
    <property type="protein sequence ID" value="MEX0407842.1"/>
    <property type="molecule type" value="Genomic_DNA"/>
</dbReference>
<evidence type="ECO:0000313" key="4">
    <source>
        <dbReference type="Proteomes" id="UP001556692"/>
    </source>
</evidence>
<evidence type="ECO:0000256" key="1">
    <source>
        <dbReference type="ARBA" id="ARBA00023239"/>
    </source>
</evidence>
<feature type="domain" description="Amidohydrolase-related" evidence="2">
    <location>
        <begin position="3"/>
        <end position="326"/>
    </location>
</feature>
<keyword evidence="1" id="KW-0456">Lyase</keyword>
<dbReference type="PANTHER" id="PTHR21240">
    <property type="entry name" value="2-AMINO-3-CARBOXYLMUCONATE-6-SEMIALDEHYDE DECARBOXYLASE"/>
    <property type="match status" value="1"/>
</dbReference>
<sequence length="326" mass="35046">MIIDAHAHFVPLSLLEELQDRKSEFPGVEIISKDGGIAFSFGGKPPTRPVSPGLTNLGKRLQWMDENGIERQVVAGWLDMFGNDLPAAEGAAWARIINRHLKEAERQSGGRLVGLAVLPLQDGTLAAEVLQEAHRQGFGGTMIGTQPKGKGGVLDDPSLDPFWKTADALGSVVAIHPVFDAGDDRVKFKGMENAVGRITDTLIAVSRIIYSGHVARYRNARIVVGIGGAALPYVVGRLKRNHSLHPEDMADPAEALSMLWYDTLLHDPAALRFLIDTVGADRVMLGSDMPFPIGDPAPRAILEGLDLGPAEIGSIEGGLAQRLLRL</sequence>
<dbReference type="Gene3D" id="3.20.20.140">
    <property type="entry name" value="Metal-dependent hydrolases"/>
    <property type="match status" value="1"/>
</dbReference>
<dbReference type="PANTHER" id="PTHR21240:SF28">
    <property type="entry name" value="ISO-OROTATE DECARBOXYLASE (EUROFUNG)"/>
    <property type="match status" value="1"/>
</dbReference>
<evidence type="ECO:0000313" key="3">
    <source>
        <dbReference type="EMBL" id="MEX0407842.1"/>
    </source>
</evidence>
<proteinExistence type="predicted"/>
<dbReference type="Pfam" id="PF04909">
    <property type="entry name" value="Amidohydro_2"/>
    <property type="match status" value="1"/>
</dbReference>